<dbReference type="Proteomes" id="UP001454036">
    <property type="component" value="Unassembled WGS sequence"/>
</dbReference>
<evidence type="ECO:0000256" key="5">
    <source>
        <dbReference type="ARBA" id="ARBA00022741"/>
    </source>
</evidence>
<accession>A0AAV3RJB4</accession>
<protein>
    <submittedName>
        <fullName evidence="14">Non-receptor serine/threonine protein kinase</fullName>
    </submittedName>
</protein>
<dbReference type="GO" id="GO:0015031">
    <property type="term" value="P:protein transport"/>
    <property type="evidence" value="ECO:0007669"/>
    <property type="project" value="UniProtKB-KW"/>
</dbReference>
<evidence type="ECO:0000256" key="7">
    <source>
        <dbReference type="ARBA" id="ARBA00022840"/>
    </source>
</evidence>
<keyword evidence="15" id="KW-1185">Reference proteome</keyword>
<dbReference type="PANTHER" id="PTHR24348">
    <property type="entry name" value="SERINE/THREONINE-PROTEIN KINASE UNC-51-RELATED"/>
    <property type="match status" value="1"/>
</dbReference>
<dbReference type="AlphaFoldDB" id="A0AAV3RJB4"/>
<evidence type="ECO:0000256" key="11">
    <source>
        <dbReference type="ARBA" id="ARBA00053729"/>
    </source>
</evidence>
<evidence type="ECO:0000256" key="8">
    <source>
        <dbReference type="ARBA" id="ARBA00022927"/>
    </source>
</evidence>
<evidence type="ECO:0000256" key="6">
    <source>
        <dbReference type="ARBA" id="ARBA00022777"/>
    </source>
</evidence>
<dbReference type="EMBL" id="BAABME010009062">
    <property type="protein sequence ID" value="GAA0174402.1"/>
    <property type="molecule type" value="Genomic_DNA"/>
</dbReference>
<dbReference type="FunFam" id="3.30.200.20:FF:000042">
    <property type="entry name" value="Aurora kinase A"/>
    <property type="match status" value="1"/>
</dbReference>
<organism evidence="14 15">
    <name type="scientific">Lithospermum erythrorhizon</name>
    <name type="common">Purple gromwell</name>
    <name type="synonym">Lithospermum officinale var. erythrorhizon</name>
    <dbReference type="NCBI Taxonomy" id="34254"/>
    <lineage>
        <taxon>Eukaryota</taxon>
        <taxon>Viridiplantae</taxon>
        <taxon>Streptophyta</taxon>
        <taxon>Embryophyta</taxon>
        <taxon>Tracheophyta</taxon>
        <taxon>Spermatophyta</taxon>
        <taxon>Magnoliopsida</taxon>
        <taxon>eudicotyledons</taxon>
        <taxon>Gunneridae</taxon>
        <taxon>Pentapetalae</taxon>
        <taxon>asterids</taxon>
        <taxon>lamiids</taxon>
        <taxon>Boraginales</taxon>
        <taxon>Boraginaceae</taxon>
        <taxon>Boraginoideae</taxon>
        <taxon>Lithospermeae</taxon>
        <taxon>Lithospermum</taxon>
    </lineage>
</organism>
<evidence type="ECO:0000256" key="1">
    <source>
        <dbReference type="ARBA" id="ARBA00004419"/>
    </source>
</evidence>
<dbReference type="SMART" id="SM00220">
    <property type="entry name" value="S_TKc"/>
    <property type="match status" value="1"/>
</dbReference>
<dbReference type="GO" id="GO:0031410">
    <property type="term" value="C:cytoplasmic vesicle"/>
    <property type="evidence" value="ECO:0007669"/>
    <property type="project" value="UniProtKB-KW"/>
</dbReference>
<feature type="domain" description="Protein kinase" evidence="13">
    <location>
        <begin position="14"/>
        <end position="273"/>
    </location>
</feature>
<dbReference type="InterPro" id="IPR056281">
    <property type="entry name" value="MIT_ATG1a/b/c"/>
</dbReference>
<dbReference type="CDD" id="cd14009">
    <property type="entry name" value="STKc_ATG1_ULK_like"/>
    <property type="match status" value="1"/>
</dbReference>
<dbReference type="InterPro" id="IPR045269">
    <property type="entry name" value="Atg1-like"/>
</dbReference>
<evidence type="ECO:0000256" key="9">
    <source>
        <dbReference type="ARBA" id="ARBA00023006"/>
    </source>
</evidence>
<evidence type="ECO:0000313" key="15">
    <source>
        <dbReference type="Proteomes" id="UP001454036"/>
    </source>
</evidence>
<evidence type="ECO:0000259" key="13">
    <source>
        <dbReference type="PROSITE" id="PS50011"/>
    </source>
</evidence>
<comment type="caution">
    <text evidence="14">The sequence shown here is derived from an EMBL/GenBank/DDBJ whole genome shotgun (WGS) entry which is preliminary data.</text>
</comment>
<dbReference type="InterPro" id="IPR011009">
    <property type="entry name" value="Kinase-like_dom_sf"/>
</dbReference>
<feature type="binding site" evidence="12">
    <location>
        <position position="43"/>
    </location>
    <ligand>
        <name>ATP</name>
        <dbReference type="ChEBI" id="CHEBI:30616"/>
    </ligand>
</feature>
<dbReference type="FunFam" id="1.10.510.10:FF:000548">
    <property type="entry name" value="Serine/threonine-protein kinase ATG1"/>
    <property type="match status" value="1"/>
</dbReference>
<keyword evidence="6 14" id="KW-0418">Kinase</keyword>
<keyword evidence="4" id="KW-0808">Transferase</keyword>
<comment type="subcellular location">
    <subcellularLocation>
        <location evidence="1">Cytoplasmic vesicle</location>
        <location evidence="1">Autophagosome</location>
    </subcellularLocation>
</comment>
<name>A0AAV3RJB4_LITER</name>
<dbReference type="Gene3D" id="1.10.510.10">
    <property type="entry name" value="Transferase(Phosphotransferase) domain 1"/>
    <property type="match status" value="1"/>
</dbReference>
<dbReference type="PROSITE" id="PS50011">
    <property type="entry name" value="PROTEIN_KINASE_DOM"/>
    <property type="match status" value="1"/>
</dbReference>
<keyword evidence="9" id="KW-0072">Autophagy</keyword>
<reference evidence="14 15" key="1">
    <citation type="submission" date="2024-01" db="EMBL/GenBank/DDBJ databases">
        <title>The complete chloroplast genome sequence of Lithospermum erythrorhizon: insights into the phylogenetic relationship among Boraginaceae species and the maternal lineages of purple gromwells.</title>
        <authorList>
            <person name="Okada T."/>
            <person name="Watanabe K."/>
        </authorList>
    </citation>
    <scope>NUCLEOTIDE SEQUENCE [LARGE SCALE GENOMIC DNA]</scope>
</reference>
<evidence type="ECO:0000256" key="12">
    <source>
        <dbReference type="PROSITE-ProRule" id="PRU10141"/>
    </source>
</evidence>
<gene>
    <name evidence="14" type="ORF">LIER_27799</name>
</gene>
<dbReference type="PROSITE" id="PS00108">
    <property type="entry name" value="PROTEIN_KINASE_ST"/>
    <property type="match status" value="1"/>
</dbReference>
<proteinExistence type="predicted"/>
<keyword evidence="8" id="KW-0653">Protein transport</keyword>
<dbReference type="GO" id="GO:0010506">
    <property type="term" value="P:regulation of autophagy"/>
    <property type="evidence" value="ECO:0007669"/>
    <property type="project" value="InterPro"/>
</dbReference>
<comment type="function">
    <text evidence="11">Serine/threonine protein kinase involved in autophagy. The ATG1-ATG13 protein kinase complex regulates downstream events required for autophagosome enclosure and/or vacuolar delivery.</text>
</comment>
<dbReference type="GO" id="GO:0005776">
    <property type="term" value="C:autophagosome"/>
    <property type="evidence" value="ECO:0007669"/>
    <property type="project" value="UniProtKB-SubCell"/>
</dbReference>
<evidence type="ECO:0000256" key="2">
    <source>
        <dbReference type="ARBA" id="ARBA00022448"/>
    </source>
</evidence>
<keyword evidence="2" id="KW-0813">Transport</keyword>
<evidence type="ECO:0000256" key="4">
    <source>
        <dbReference type="ARBA" id="ARBA00022679"/>
    </source>
</evidence>
<dbReference type="PROSITE" id="PS00107">
    <property type="entry name" value="PROTEIN_KINASE_ATP"/>
    <property type="match status" value="1"/>
</dbReference>
<dbReference type="InterPro" id="IPR000719">
    <property type="entry name" value="Prot_kinase_dom"/>
</dbReference>
<dbReference type="SUPFAM" id="SSF56112">
    <property type="entry name" value="Protein kinase-like (PK-like)"/>
    <property type="match status" value="1"/>
</dbReference>
<dbReference type="InterPro" id="IPR008271">
    <property type="entry name" value="Ser/Thr_kinase_AS"/>
</dbReference>
<keyword evidence="10" id="KW-0968">Cytoplasmic vesicle</keyword>
<dbReference type="Pfam" id="PF00069">
    <property type="entry name" value="Pkinase"/>
    <property type="match status" value="1"/>
</dbReference>
<dbReference type="GO" id="GO:0004674">
    <property type="term" value="F:protein serine/threonine kinase activity"/>
    <property type="evidence" value="ECO:0007669"/>
    <property type="project" value="UniProtKB-KW"/>
</dbReference>
<dbReference type="GO" id="GO:0006914">
    <property type="term" value="P:autophagy"/>
    <property type="evidence" value="ECO:0007669"/>
    <property type="project" value="UniProtKB-KW"/>
</dbReference>
<sequence>MEHSINEVRQVGEYVISKQIGYGSFSTVWHARHHVRGTEVAIKEIHMSRFNDIKLQESLESEIIILKKINHPNIIRLHDMIQEPGKVYIILEYCKGGDLSVYIQQRKGRIPEATAKHFMQQLASGLKILRENTLIHRDLKPQNLLLSTNDDNSTLKIADFGFARSLQPRGLAETLCGSPLYMAPEIMQLQKYNAKADLWSVGAILFQLVTGRTPFTGNNQMQLLQNILKSTDLQFPPDMKDLSSDCMDLCQKLLRCNPVERLTFEEFFSHPFLYYKQPDDMLKNRRSQRVIDGFPISDSNPVFNTEQSFQEDLSFGLDDEPNGHDVSRSSTCRSPIRTTYGFSLDGRADKKGNFNTTNKADTVLKFSNNPQIPEAACSGSHQLSERNLKETLKSKDPVQLYCNLKVMDSLELIAKDYVMVSGPPIHSSSAYASKVNYFSSNSGNSPLLLGNGPSISSAPVPVFGMVSSQAGPVTNLDFHRVDPDTRQWSLNILNSLEQPSTDCVTRTESLKQCAFAITELVKVKMEEKKHLEALSIQLVVLAVWKQALDVCHAHAVSATEGSSAQDNPGVKESNEILYSRKPMKICFEIERAFLLEVEHAEGLAQVIEPGTSELPDAMETIYQASLDMGKHGAVKEYMGDIGSAEVSYTKAVRLLKFILVEAPFLILNPPFSLTNADRYRLQNYIDLLTYRQSISRSQRIALLKSGDQQCTP</sequence>
<evidence type="ECO:0000313" key="14">
    <source>
        <dbReference type="EMBL" id="GAA0174402.1"/>
    </source>
</evidence>
<keyword evidence="3 14" id="KW-0723">Serine/threonine-protein kinase</keyword>
<evidence type="ECO:0000256" key="3">
    <source>
        <dbReference type="ARBA" id="ARBA00022527"/>
    </source>
</evidence>
<dbReference type="InterPro" id="IPR017441">
    <property type="entry name" value="Protein_kinase_ATP_BS"/>
</dbReference>
<dbReference type="PANTHER" id="PTHR24348:SF68">
    <property type="entry name" value="SERINE_THREONINE-PROTEIN KINASE ATG1C"/>
    <property type="match status" value="1"/>
</dbReference>
<dbReference type="Pfam" id="PF24497">
    <property type="entry name" value="MIT_ATG1"/>
    <property type="match status" value="1"/>
</dbReference>
<dbReference type="GO" id="GO:0005524">
    <property type="term" value="F:ATP binding"/>
    <property type="evidence" value="ECO:0007669"/>
    <property type="project" value="UniProtKB-UniRule"/>
</dbReference>
<keyword evidence="5 12" id="KW-0547">Nucleotide-binding</keyword>
<evidence type="ECO:0000256" key="10">
    <source>
        <dbReference type="ARBA" id="ARBA00023329"/>
    </source>
</evidence>
<keyword evidence="7 12" id="KW-0067">ATP-binding</keyword>